<dbReference type="AlphaFoldDB" id="A0A4C1YVB9"/>
<dbReference type="Proteomes" id="UP000299102">
    <property type="component" value="Unassembled WGS sequence"/>
</dbReference>
<reference evidence="1 2" key="1">
    <citation type="journal article" date="2019" name="Commun. Biol.">
        <title>The bagworm genome reveals a unique fibroin gene that provides high tensile strength.</title>
        <authorList>
            <person name="Kono N."/>
            <person name="Nakamura H."/>
            <person name="Ohtoshi R."/>
            <person name="Tomita M."/>
            <person name="Numata K."/>
            <person name="Arakawa K."/>
        </authorList>
    </citation>
    <scope>NUCLEOTIDE SEQUENCE [LARGE SCALE GENOMIC DNA]</scope>
</reference>
<organism evidence="1 2">
    <name type="scientific">Eumeta variegata</name>
    <name type="common">Bagworm moth</name>
    <name type="synonym">Eumeta japonica</name>
    <dbReference type="NCBI Taxonomy" id="151549"/>
    <lineage>
        <taxon>Eukaryota</taxon>
        <taxon>Metazoa</taxon>
        <taxon>Ecdysozoa</taxon>
        <taxon>Arthropoda</taxon>
        <taxon>Hexapoda</taxon>
        <taxon>Insecta</taxon>
        <taxon>Pterygota</taxon>
        <taxon>Neoptera</taxon>
        <taxon>Endopterygota</taxon>
        <taxon>Lepidoptera</taxon>
        <taxon>Glossata</taxon>
        <taxon>Ditrysia</taxon>
        <taxon>Tineoidea</taxon>
        <taxon>Psychidae</taxon>
        <taxon>Oiketicinae</taxon>
        <taxon>Eumeta</taxon>
    </lineage>
</organism>
<keyword evidence="2" id="KW-1185">Reference proteome</keyword>
<gene>
    <name evidence="1" type="ORF">EVAR_55962_1</name>
</gene>
<protein>
    <submittedName>
        <fullName evidence="1">Uncharacterized protein</fullName>
    </submittedName>
</protein>
<sequence length="90" mass="9761">MSVSGNEENEEWKIDGTKKLDSSFWLKGARIPAGSTLPSLLIQTRTSTPPIFTLPSVYRDLSLSVIATGSGLSDDDDDDIKPLHQCIVLA</sequence>
<accession>A0A4C1YVB9</accession>
<evidence type="ECO:0000313" key="1">
    <source>
        <dbReference type="EMBL" id="GBP78923.1"/>
    </source>
</evidence>
<proteinExistence type="predicted"/>
<comment type="caution">
    <text evidence="1">The sequence shown here is derived from an EMBL/GenBank/DDBJ whole genome shotgun (WGS) entry which is preliminary data.</text>
</comment>
<evidence type="ECO:0000313" key="2">
    <source>
        <dbReference type="Proteomes" id="UP000299102"/>
    </source>
</evidence>
<name>A0A4C1YVB9_EUMVA</name>
<dbReference type="EMBL" id="BGZK01001392">
    <property type="protein sequence ID" value="GBP78923.1"/>
    <property type="molecule type" value="Genomic_DNA"/>
</dbReference>